<evidence type="ECO:0000259" key="6">
    <source>
        <dbReference type="Pfam" id="PF04893"/>
    </source>
</evidence>
<dbReference type="EMBL" id="DTHG01000103">
    <property type="protein sequence ID" value="HGW92602.1"/>
    <property type="molecule type" value="Genomic_DNA"/>
</dbReference>
<keyword evidence="4 5" id="KW-0472">Membrane</keyword>
<evidence type="ECO:0000313" key="7">
    <source>
        <dbReference type="EMBL" id="HGW92602.1"/>
    </source>
</evidence>
<feature type="transmembrane region" description="Helical" evidence="5">
    <location>
        <begin position="23"/>
        <end position="48"/>
    </location>
</feature>
<organism evidence="7">
    <name type="scientific">candidate division WOR-3 bacterium</name>
    <dbReference type="NCBI Taxonomy" id="2052148"/>
    <lineage>
        <taxon>Bacteria</taxon>
        <taxon>Bacteria division WOR-3</taxon>
    </lineage>
</organism>
<keyword evidence="2 5" id="KW-0812">Transmembrane</keyword>
<name>A0A7C4Y6G8_UNCW3</name>
<comment type="subcellular location">
    <subcellularLocation>
        <location evidence="1">Membrane</location>
        <topology evidence="1">Multi-pass membrane protein</topology>
    </subcellularLocation>
</comment>
<dbReference type="Pfam" id="PF04893">
    <property type="entry name" value="Yip1"/>
    <property type="match status" value="1"/>
</dbReference>
<dbReference type="InterPro" id="IPR006977">
    <property type="entry name" value="Yip1_dom"/>
</dbReference>
<keyword evidence="3 5" id="KW-1133">Transmembrane helix</keyword>
<gene>
    <name evidence="7" type="ORF">ENV67_08720</name>
</gene>
<feature type="transmembrane region" description="Helical" evidence="5">
    <location>
        <begin position="168"/>
        <end position="188"/>
    </location>
</feature>
<evidence type="ECO:0000256" key="4">
    <source>
        <dbReference type="ARBA" id="ARBA00023136"/>
    </source>
</evidence>
<evidence type="ECO:0000256" key="5">
    <source>
        <dbReference type="SAM" id="Phobius"/>
    </source>
</evidence>
<feature type="domain" description="Yip1" evidence="6">
    <location>
        <begin position="5"/>
        <end position="208"/>
    </location>
</feature>
<evidence type="ECO:0000256" key="3">
    <source>
        <dbReference type="ARBA" id="ARBA00022989"/>
    </source>
</evidence>
<dbReference type="AlphaFoldDB" id="A0A7C4Y6G8"/>
<evidence type="ECO:0000256" key="1">
    <source>
        <dbReference type="ARBA" id="ARBA00004141"/>
    </source>
</evidence>
<feature type="transmembrane region" description="Helical" evidence="5">
    <location>
        <begin position="194"/>
        <end position="211"/>
    </location>
</feature>
<protein>
    <submittedName>
        <fullName evidence="7">DUF1282 domain-containing protein</fullName>
    </submittedName>
</protein>
<feature type="transmembrane region" description="Helical" evidence="5">
    <location>
        <begin position="68"/>
        <end position="100"/>
    </location>
</feature>
<sequence length="219" mass="25530">MDVINILIEPYKAFQHIKEKDDWWIPFVILCLLLILARIVSFPVISRIMTEFMQGNQEMIQRQQINPVMIRVTGILSIPIVNIITFLFLSLLVYLLTYLFGKNLPFIKSLDLISYASMVDGLKTIIEMIVILVRKNTISSFMDMRLKSGLDLFFHLENKRLMLLLSKINIFTIWFYVLIALGISYLTGMDKKKSTIIAIITFIISLLFNLLRTGRGRWF</sequence>
<reference evidence="7" key="1">
    <citation type="journal article" date="2020" name="mSystems">
        <title>Genome- and Community-Level Interaction Insights into Carbon Utilization and Element Cycling Functions of Hydrothermarchaeota in Hydrothermal Sediment.</title>
        <authorList>
            <person name="Zhou Z."/>
            <person name="Liu Y."/>
            <person name="Xu W."/>
            <person name="Pan J."/>
            <person name="Luo Z.H."/>
            <person name="Li M."/>
        </authorList>
    </citation>
    <scope>NUCLEOTIDE SEQUENCE [LARGE SCALE GENOMIC DNA]</scope>
    <source>
        <strain evidence="7">SpSt-780</strain>
    </source>
</reference>
<feature type="transmembrane region" description="Helical" evidence="5">
    <location>
        <begin position="112"/>
        <end position="133"/>
    </location>
</feature>
<dbReference type="GO" id="GO:0016020">
    <property type="term" value="C:membrane"/>
    <property type="evidence" value="ECO:0007669"/>
    <property type="project" value="UniProtKB-SubCell"/>
</dbReference>
<comment type="caution">
    <text evidence="7">The sequence shown here is derived from an EMBL/GenBank/DDBJ whole genome shotgun (WGS) entry which is preliminary data.</text>
</comment>
<accession>A0A7C4Y6G8</accession>
<proteinExistence type="predicted"/>
<evidence type="ECO:0000256" key="2">
    <source>
        <dbReference type="ARBA" id="ARBA00022692"/>
    </source>
</evidence>